<dbReference type="EMBL" id="CAJOAY010001321">
    <property type="protein sequence ID" value="CAF3827335.1"/>
    <property type="molecule type" value="Genomic_DNA"/>
</dbReference>
<comment type="caution">
    <text evidence="19">The sequence shown here is derived from an EMBL/GenBank/DDBJ whole genome shotgun (WGS) entry which is preliminary data.</text>
</comment>
<dbReference type="InterPro" id="IPR016190">
    <property type="entry name" value="Transl_init_fac_IF2/IF5_Zn-bd"/>
</dbReference>
<evidence type="ECO:0000256" key="3">
    <source>
        <dbReference type="ARBA" id="ARBA00022540"/>
    </source>
</evidence>
<feature type="compositionally biased region" description="Low complexity" evidence="17">
    <location>
        <begin position="101"/>
        <end position="129"/>
    </location>
</feature>
<reference evidence="19" key="1">
    <citation type="submission" date="2021-02" db="EMBL/GenBank/DDBJ databases">
        <authorList>
            <person name="Nowell W R."/>
        </authorList>
    </citation>
    <scope>NUCLEOTIDE SEQUENCE</scope>
</reference>
<dbReference type="InterPro" id="IPR002735">
    <property type="entry name" value="Transl_init_fac_IF2/IF5_dom"/>
</dbReference>
<evidence type="ECO:0000256" key="8">
    <source>
        <dbReference type="ARBA" id="ARBA00042452"/>
    </source>
</evidence>
<evidence type="ECO:0000256" key="1">
    <source>
        <dbReference type="ARBA" id="ARBA00008645"/>
    </source>
</evidence>
<organism evidence="19 20">
    <name type="scientific">Adineta steineri</name>
    <dbReference type="NCBI Taxonomy" id="433720"/>
    <lineage>
        <taxon>Eukaryota</taxon>
        <taxon>Metazoa</taxon>
        <taxon>Spiralia</taxon>
        <taxon>Gnathifera</taxon>
        <taxon>Rotifera</taxon>
        <taxon>Eurotatoria</taxon>
        <taxon>Bdelloidea</taxon>
        <taxon>Adinetida</taxon>
        <taxon>Adinetidae</taxon>
        <taxon>Adineta</taxon>
    </lineage>
</organism>
<comment type="catalytic activity">
    <reaction evidence="11">
        <text>a 1,3-diacyl-sn-glycerol + H2O = a 1-acyl-sn-glycerol + a fatty acid + H(+)</text>
        <dbReference type="Rhea" id="RHEA:38503"/>
        <dbReference type="ChEBI" id="CHEBI:15377"/>
        <dbReference type="ChEBI" id="CHEBI:15378"/>
        <dbReference type="ChEBI" id="CHEBI:28868"/>
        <dbReference type="ChEBI" id="CHEBI:64683"/>
        <dbReference type="ChEBI" id="CHEBI:77272"/>
    </reaction>
</comment>
<evidence type="ECO:0000256" key="4">
    <source>
        <dbReference type="ARBA" id="ARBA00022801"/>
    </source>
</evidence>
<dbReference type="Pfam" id="PF00561">
    <property type="entry name" value="Abhydrolase_1"/>
    <property type="match status" value="1"/>
</dbReference>
<evidence type="ECO:0000256" key="2">
    <source>
        <dbReference type="ARBA" id="ARBA00010397"/>
    </source>
</evidence>
<evidence type="ECO:0000313" key="20">
    <source>
        <dbReference type="Proteomes" id="UP000663881"/>
    </source>
</evidence>
<feature type="region of interest" description="Disordered" evidence="17">
    <location>
        <begin position="1"/>
        <end position="130"/>
    </location>
</feature>
<feature type="compositionally biased region" description="Acidic residues" evidence="17">
    <location>
        <begin position="1"/>
        <end position="12"/>
    </location>
</feature>
<name>A0A819DNS7_9BILA</name>
<dbReference type="Pfam" id="PF01873">
    <property type="entry name" value="eIF-5_eIF-2B"/>
    <property type="match status" value="1"/>
</dbReference>
<feature type="domain" description="Translation initiation factor IF2/IF5" evidence="18">
    <location>
        <begin position="159"/>
        <end position="268"/>
    </location>
</feature>
<comment type="catalytic activity">
    <reaction evidence="16">
        <text>1-octadecanoyl-2-(5Z,8Z,11Z,14Z-eicosatetraenoyl)-sn-glycerol + H2O = 2-(5Z,8Z,11Z,14Z-eicosatetraenoyl)-glycerol + octadecanoate + H(+)</text>
        <dbReference type="Rhea" id="RHEA:38507"/>
        <dbReference type="ChEBI" id="CHEBI:15377"/>
        <dbReference type="ChEBI" id="CHEBI:15378"/>
        <dbReference type="ChEBI" id="CHEBI:25629"/>
        <dbReference type="ChEBI" id="CHEBI:52392"/>
        <dbReference type="ChEBI" id="CHEBI:75728"/>
    </reaction>
</comment>
<dbReference type="InterPro" id="IPR000073">
    <property type="entry name" value="AB_hydrolase_1"/>
</dbReference>
<protein>
    <recommendedName>
        <fullName evidence="7">Eukaryotic translation initiation factor 2 subunit 2</fullName>
        <ecNumber evidence="6">3.1.1.116</ecNumber>
    </recommendedName>
    <alternativeName>
        <fullName evidence="9">Alpha/beta hydrolase domain-containing protein 11</fullName>
    </alternativeName>
    <alternativeName>
        <fullName evidence="8">Eukaryotic translation initiation factor 2 subunit beta</fullName>
    </alternativeName>
    <alternativeName>
        <fullName evidence="12">sn-1-specific diacylglycerol lipase ABHD11</fullName>
    </alternativeName>
</protein>
<sequence>MADGGDAPDDSIFDLSKKKKKKKPRDDATAEKEDDENVPNEQPTTSTKERKSKNVAFATESSENQENINTEQAAGGAAGEDDDEDDVLATRKKKKKKARDAAGTAGDTDIQKETTAGAAGDETTSDATSVQGEYTYDDLLSRVFNIIREKNPNVIEGEKIKLTLKPPQVARIGTKRTSFSNFGEICKSLKRQEKHLHQYLLAELGTNGSIDANNALIIKGRFQQKQIESVLRSYIKEYVICKTCRSPDTLLQKEERLSVLLCNNCRSRYFVSGIKTGFQAQVGKRAATPRYQHTSIPKPVTLVEDVYNPSNGTADPDRCLIIAHGLFGFRTNWRSLAKAFSDRANIKVVTVDMRNHGDSPHTASMTYFDMASDLMQTIRKHKTPKTILMGHSMGGKASMLVALQEPALLRKLIVVDIAPTVSASLGEIPLYNRILLDNIDKIQHEKDIVAARRAMDKILQTSLESLKNKSIRDFLLMLIVHDEASGQFVWRANLEVLEEYMDDIMYFPKEFDNATTNVETLFIGGGKSNYINDEAIPIMERLFPKHRLIRIPNAGHWVHSERPQEFLKCVLPELEIK</sequence>
<dbReference type="SMART" id="SM00653">
    <property type="entry name" value="eIF2B_5"/>
    <property type="match status" value="1"/>
</dbReference>
<dbReference type="EC" id="3.1.1.116" evidence="6"/>
<dbReference type="Proteomes" id="UP000663881">
    <property type="component" value="Unassembled WGS sequence"/>
</dbReference>
<dbReference type="AlphaFoldDB" id="A0A819DNS7"/>
<evidence type="ECO:0000256" key="7">
    <source>
        <dbReference type="ARBA" id="ARBA00040874"/>
    </source>
</evidence>
<evidence type="ECO:0000256" key="6">
    <source>
        <dbReference type="ARBA" id="ARBA00026104"/>
    </source>
</evidence>
<comment type="catalytic activity">
    <reaction evidence="10">
        <text>a 1,2-diacyl-sn-glycerol + H2O = a 2-acylglycerol + a fatty acid + H(+)</text>
        <dbReference type="Rhea" id="RHEA:33275"/>
        <dbReference type="ChEBI" id="CHEBI:15377"/>
        <dbReference type="ChEBI" id="CHEBI:15378"/>
        <dbReference type="ChEBI" id="CHEBI:17389"/>
        <dbReference type="ChEBI" id="CHEBI:17815"/>
        <dbReference type="ChEBI" id="CHEBI:28868"/>
        <dbReference type="EC" id="3.1.1.116"/>
    </reaction>
</comment>
<dbReference type="Gene3D" id="3.30.30.170">
    <property type="match status" value="1"/>
</dbReference>
<dbReference type="Gene3D" id="3.40.50.1820">
    <property type="entry name" value="alpha/beta hydrolase"/>
    <property type="match status" value="1"/>
</dbReference>
<dbReference type="FunFam" id="3.30.30.170:FF:000001">
    <property type="entry name" value="Eukaryotic translation initiation factor 2 subunit"/>
    <property type="match status" value="1"/>
</dbReference>
<evidence type="ECO:0000256" key="11">
    <source>
        <dbReference type="ARBA" id="ARBA00043742"/>
    </source>
</evidence>
<comment type="catalytic activity">
    <reaction evidence="13">
        <text>1-octadecanoyl-2-(4Z,7Z,10Z,13Z,16Z,19Z-docosahexaenoyl)-sn-glycerol + H2O = 2-(4Z,7Z,10Z,13Z,16Z,19Z-docosahexaenoyl)-glycerol + octadecanoate + H(+)</text>
        <dbReference type="Rhea" id="RHEA:77107"/>
        <dbReference type="ChEBI" id="CHEBI:15377"/>
        <dbReference type="ChEBI" id="CHEBI:15378"/>
        <dbReference type="ChEBI" id="CHEBI:25629"/>
        <dbReference type="ChEBI" id="CHEBI:77129"/>
        <dbReference type="ChEBI" id="CHEBI:186738"/>
    </reaction>
</comment>
<evidence type="ECO:0000313" key="19">
    <source>
        <dbReference type="EMBL" id="CAF3827335.1"/>
    </source>
</evidence>
<dbReference type="PANTHER" id="PTHR46118">
    <property type="entry name" value="PROTEIN ABHD11"/>
    <property type="match status" value="1"/>
</dbReference>
<keyword evidence="3" id="KW-0396">Initiation factor</keyword>
<feature type="compositionally biased region" description="Polar residues" evidence="17">
    <location>
        <begin position="59"/>
        <end position="72"/>
    </location>
</feature>
<comment type="catalytic activity">
    <reaction evidence="14">
        <text>1,2-didecanoylglycerol + H2O = decanoylglycerol + decanoate + H(+)</text>
        <dbReference type="Rhea" id="RHEA:48596"/>
        <dbReference type="ChEBI" id="CHEBI:11152"/>
        <dbReference type="ChEBI" id="CHEBI:15377"/>
        <dbReference type="ChEBI" id="CHEBI:15378"/>
        <dbReference type="ChEBI" id="CHEBI:27689"/>
        <dbReference type="ChEBI" id="CHEBI:90605"/>
    </reaction>
</comment>
<evidence type="ECO:0000256" key="15">
    <source>
        <dbReference type="ARBA" id="ARBA00048513"/>
    </source>
</evidence>
<evidence type="ECO:0000256" key="10">
    <source>
        <dbReference type="ARBA" id="ARBA00043667"/>
    </source>
</evidence>
<comment type="similarity">
    <text evidence="1">Belongs to the AB hydrolase superfamily.</text>
</comment>
<evidence type="ECO:0000256" key="17">
    <source>
        <dbReference type="SAM" id="MobiDB-lite"/>
    </source>
</evidence>
<dbReference type="SUPFAM" id="SSF75689">
    <property type="entry name" value="Zinc-binding domain of translation initiation factor 2 beta"/>
    <property type="match status" value="1"/>
</dbReference>
<keyword evidence="4" id="KW-0378">Hydrolase</keyword>
<keyword evidence="5" id="KW-0648">Protein biosynthesis</keyword>
<accession>A0A819DNS7</accession>
<evidence type="ECO:0000256" key="14">
    <source>
        <dbReference type="ARBA" id="ARBA00048504"/>
    </source>
</evidence>
<dbReference type="GO" id="GO:0003743">
    <property type="term" value="F:translation initiation factor activity"/>
    <property type="evidence" value="ECO:0007669"/>
    <property type="project" value="UniProtKB-KW"/>
</dbReference>
<dbReference type="InterPro" id="IPR016189">
    <property type="entry name" value="Transl_init_fac_IF2/IF5_N"/>
</dbReference>
<evidence type="ECO:0000256" key="9">
    <source>
        <dbReference type="ARBA" id="ARBA00042703"/>
    </source>
</evidence>
<evidence type="ECO:0000256" key="5">
    <source>
        <dbReference type="ARBA" id="ARBA00022917"/>
    </source>
</evidence>
<dbReference type="InterPro" id="IPR029058">
    <property type="entry name" value="AB_hydrolase_fold"/>
</dbReference>
<dbReference type="PANTHER" id="PTHR46118:SF4">
    <property type="entry name" value="PROTEIN ABHD11"/>
    <property type="match status" value="1"/>
</dbReference>
<gene>
    <name evidence="19" type="ORF">OKA104_LOCUS20067</name>
</gene>
<dbReference type="GO" id="GO:0052689">
    <property type="term" value="F:carboxylic ester hydrolase activity"/>
    <property type="evidence" value="ECO:0007669"/>
    <property type="project" value="TreeGrafter"/>
</dbReference>
<evidence type="ECO:0000256" key="12">
    <source>
        <dbReference type="ARBA" id="ARBA00044064"/>
    </source>
</evidence>
<proteinExistence type="inferred from homology"/>
<evidence type="ECO:0000256" key="16">
    <source>
        <dbReference type="ARBA" id="ARBA00048919"/>
    </source>
</evidence>
<evidence type="ECO:0000259" key="18">
    <source>
        <dbReference type="SMART" id="SM00653"/>
    </source>
</evidence>
<dbReference type="GO" id="GO:0005739">
    <property type="term" value="C:mitochondrion"/>
    <property type="evidence" value="ECO:0007669"/>
    <property type="project" value="TreeGrafter"/>
</dbReference>
<comment type="similarity">
    <text evidence="2">Belongs to the eIF-2-beta/eIF-5 family.</text>
</comment>
<dbReference type="SUPFAM" id="SSF53474">
    <property type="entry name" value="alpha/beta-Hydrolases"/>
    <property type="match status" value="1"/>
</dbReference>
<comment type="catalytic activity">
    <reaction evidence="15">
        <text>1-octadecanoyl-2-(9Z-octadecenoyl)-sn-glycerol + H2O = 2-(9Z-octadecenoyl)-glycerol + octadecanoate + H(+)</text>
        <dbReference type="Rhea" id="RHEA:77103"/>
        <dbReference type="ChEBI" id="CHEBI:15377"/>
        <dbReference type="ChEBI" id="CHEBI:15378"/>
        <dbReference type="ChEBI" id="CHEBI:25629"/>
        <dbReference type="ChEBI" id="CHEBI:73990"/>
        <dbReference type="ChEBI" id="CHEBI:75468"/>
    </reaction>
</comment>
<evidence type="ECO:0000256" key="13">
    <source>
        <dbReference type="ARBA" id="ARBA00048283"/>
    </source>
</evidence>
<dbReference type="SUPFAM" id="SSF100966">
    <property type="entry name" value="Translation initiation factor 2 beta, aIF2beta, N-terminal domain"/>
    <property type="match status" value="1"/>
</dbReference>